<keyword evidence="2" id="KW-1185">Reference proteome</keyword>
<organism evidence="1 2">
    <name type="scientific">Trifolium medium</name>
    <dbReference type="NCBI Taxonomy" id="97028"/>
    <lineage>
        <taxon>Eukaryota</taxon>
        <taxon>Viridiplantae</taxon>
        <taxon>Streptophyta</taxon>
        <taxon>Embryophyta</taxon>
        <taxon>Tracheophyta</taxon>
        <taxon>Spermatophyta</taxon>
        <taxon>Magnoliopsida</taxon>
        <taxon>eudicotyledons</taxon>
        <taxon>Gunneridae</taxon>
        <taxon>Pentapetalae</taxon>
        <taxon>rosids</taxon>
        <taxon>fabids</taxon>
        <taxon>Fabales</taxon>
        <taxon>Fabaceae</taxon>
        <taxon>Papilionoideae</taxon>
        <taxon>50 kb inversion clade</taxon>
        <taxon>NPAAA clade</taxon>
        <taxon>Hologalegina</taxon>
        <taxon>IRL clade</taxon>
        <taxon>Trifolieae</taxon>
        <taxon>Trifolium</taxon>
    </lineage>
</organism>
<accession>A0A392QVS7</accession>
<dbReference type="Proteomes" id="UP000265520">
    <property type="component" value="Unassembled WGS sequence"/>
</dbReference>
<name>A0A392QVS7_9FABA</name>
<evidence type="ECO:0000313" key="2">
    <source>
        <dbReference type="Proteomes" id="UP000265520"/>
    </source>
</evidence>
<proteinExistence type="predicted"/>
<dbReference type="EMBL" id="LXQA010163704">
    <property type="protein sequence ID" value="MCI28127.1"/>
    <property type="molecule type" value="Genomic_DNA"/>
</dbReference>
<reference evidence="1 2" key="1">
    <citation type="journal article" date="2018" name="Front. Plant Sci.">
        <title>Red Clover (Trifolium pratense) and Zigzag Clover (T. medium) - A Picture of Genomic Similarities and Differences.</title>
        <authorList>
            <person name="Dluhosova J."/>
            <person name="Istvanek J."/>
            <person name="Nedelnik J."/>
            <person name="Repkova J."/>
        </authorList>
    </citation>
    <scope>NUCLEOTIDE SEQUENCE [LARGE SCALE GENOMIC DNA]</scope>
    <source>
        <strain evidence="2">cv. 10/8</strain>
        <tissue evidence="1">Leaf</tissue>
    </source>
</reference>
<comment type="caution">
    <text evidence="1">The sequence shown here is derived from an EMBL/GenBank/DDBJ whole genome shotgun (WGS) entry which is preliminary data.</text>
</comment>
<dbReference type="AlphaFoldDB" id="A0A392QVS7"/>
<protein>
    <submittedName>
        <fullName evidence="1">Uncharacterized protein</fullName>
    </submittedName>
</protein>
<sequence length="33" mass="3525">MVFSAQDPSEVLESGEETFFPALRVGHESASAV</sequence>
<feature type="non-terminal residue" evidence="1">
    <location>
        <position position="33"/>
    </location>
</feature>
<evidence type="ECO:0000313" key="1">
    <source>
        <dbReference type="EMBL" id="MCI28127.1"/>
    </source>
</evidence>